<dbReference type="Pfam" id="PF08447">
    <property type="entry name" value="PAS_3"/>
    <property type="match status" value="2"/>
</dbReference>
<reference evidence="18 19" key="1">
    <citation type="submission" date="2018-09" db="EMBL/GenBank/DDBJ databases">
        <title>Genomic Encyclopedia of Archaeal and Bacterial Type Strains, Phase II (KMG-II): from individual species to whole genera.</title>
        <authorList>
            <person name="Goeker M."/>
        </authorList>
    </citation>
    <scope>NUCLEOTIDE SEQUENCE [LARGE SCALE GENOMIC DNA]</scope>
    <source>
        <strain evidence="18 19">DSM 13151</strain>
    </source>
</reference>
<dbReference type="PANTHER" id="PTHR43304">
    <property type="entry name" value="PHYTOCHROME-LIKE PROTEIN CPH1"/>
    <property type="match status" value="1"/>
</dbReference>
<dbReference type="FunFam" id="3.30.565.10:FF:000006">
    <property type="entry name" value="Sensor histidine kinase WalK"/>
    <property type="match status" value="1"/>
</dbReference>
<comment type="caution">
    <text evidence="18">The sequence shown here is derived from an EMBL/GenBank/DDBJ whole genome shotgun (WGS) entry which is preliminary data.</text>
</comment>
<keyword evidence="10" id="KW-0547">Nucleotide-binding</keyword>
<dbReference type="InterPro" id="IPR000014">
    <property type="entry name" value="PAS"/>
</dbReference>
<evidence type="ECO:0000256" key="13">
    <source>
        <dbReference type="ARBA" id="ARBA00023136"/>
    </source>
</evidence>
<dbReference type="FunFam" id="2.10.70.100:FF:000001">
    <property type="entry name" value="Sensory transduction histidine kinase"/>
    <property type="match status" value="1"/>
</dbReference>
<feature type="domain" description="Histidine kinase" evidence="15">
    <location>
        <begin position="1212"/>
        <end position="1425"/>
    </location>
</feature>
<evidence type="ECO:0000259" key="17">
    <source>
        <dbReference type="PROSITE" id="PS50113"/>
    </source>
</evidence>
<dbReference type="Gene3D" id="1.10.287.130">
    <property type="match status" value="1"/>
</dbReference>
<feature type="domain" description="PAS" evidence="16">
    <location>
        <begin position="21"/>
        <end position="91"/>
    </location>
</feature>
<dbReference type="SUPFAM" id="SSF55874">
    <property type="entry name" value="ATPase domain of HSP90 chaperone/DNA topoisomerase II/histidine kinase"/>
    <property type="match status" value="1"/>
</dbReference>
<keyword evidence="19" id="KW-1185">Reference proteome</keyword>
<evidence type="ECO:0000259" key="15">
    <source>
        <dbReference type="PROSITE" id="PS50109"/>
    </source>
</evidence>
<evidence type="ECO:0000256" key="9">
    <source>
        <dbReference type="ARBA" id="ARBA00022737"/>
    </source>
</evidence>
<dbReference type="InterPro" id="IPR001610">
    <property type="entry name" value="PAC"/>
</dbReference>
<dbReference type="Pfam" id="PF08448">
    <property type="entry name" value="PAS_4"/>
    <property type="match status" value="4"/>
</dbReference>
<dbReference type="SUPFAM" id="SSF55785">
    <property type="entry name" value="PYP-like sensor domain (PAS domain)"/>
    <property type="match status" value="8"/>
</dbReference>
<evidence type="ECO:0000256" key="12">
    <source>
        <dbReference type="ARBA" id="ARBA00022989"/>
    </source>
</evidence>
<evidence type="ECO:0000313" key="19">
    <source>
        <dbReference type="Proteomes" id="UP000283805"/>
    </source>
</evidence>
<evidence type="ECO:0000256" key="14">
    <source>
        <dbReference type="SAM" id="Coils"/>
    </source>
</evidence>
<keyword evidence="8" id="KW-0812">Transmembrane</keyword>
<dbReference type="Gene3D" id="3.30.450.40">
    <property type="match status" value="1"/>
</dbReference>
<keyword evidence="7" id="KW-0808">Transferase</keyword>
<organism evidence="18 19">
    <name type="scientific">Halopiger aswanensis</name>
    <dbReference type="NCBI Taxonomy" id="148449"/>
    <lineage>
        <taxon>Archaea</taxon>
        <taxon>Methanobacteriati</taxon>
        <taxon>Methanobacteriota</taxon>
        <taxon>Stenosarchaea group</taxon>
        <taxon>Halobacteria</taxon>
        <taxon>Halobacteriales</taxon>
        <taxon>Natrialbaceae</taxon>
        <taxon>Halopiger</taxon>
    </lineage>
</organism>
<feature type="domain" description="PAC" evidence="17">
    <location>
        <begin position="1139"/>
        <end position="1201"/>
    </location>
</feature>
<dbReference type="PANTHER" id="PTHR43304:SF1">
    <property type="entry name" value="PAC DOMAIN-CONTAINING PROTEIN"/>
    <property type="match status" value="1"/>
</dbReference>
<dbReference type="InterPro" id="IPR013656">
    <property type="entry name" value="PAS_4"/>
</dbReference>
<evidence type="ECO:0000256" key="2">
    <source>
        <dbReference type="ARBA" id="ARBA00004429"/>
    </source>
</evidence>
<dbReference type="SMART" id="SM00388">
    <property type="entry name" value="HisKA"/>
    <property type="match status" value="1"/>
</dbReference>
<dbReference type="InterPro" id="IPR003018">
    <property type="entry name" value="GAF"/>
</dbReference>
<dbReference type="OrthoDB" id="157138at2157"/>
<dbReference type="Gene3D" id="3.30.450.20">
    <property type="entry name" value="PAS domain"/>
    <property type="match status" value="8"/>
</dbReference>
<feature type="domain" description="PAS" evidence="16">
    <location>
        <begin position="161"/>
        <end position="206"/>
    </location>
</feature>
<evidence type="ECO:0000256" key="4">
    <source>
        <dbReference type="ARBA" id="ARBA00022475"/>
    </source>
</evidence>
<dbReference type="InterPro" id="IPR003594">
    <property type="entry name" value="HATPase_dom"/>
</dbReference>
<dbReference type="SMART" id="SM00091">
    <property type="entry name" value="PAS"/>
    <property type="match status" value="8"/>
</dbReference>
<proteinExistence type="predicted"/>
<dbReference type="InterPro" id="IPR004358">
    <property type="entry name" value="Sig_transdc_His_kin-like_C"/>
</dbReference>
<dbReference type="Proteomes" id="UP000283805">
    <property type="component" value="Unassembled WGS sequence"/>
</dbReference>
<dbReference type="GO" id="GO:0000166">
    <property type="term" value="F:nucleotide binding"/>
    <property type="evidence" value="ECO:0007669"/>
    <property type="project" value="UniProtKB-KW"/>
</dbReference>
<dbReference type="InterPro" id="IPR036890">
    <property type="entry name" value="HATPase_C_sf"/>
</dbReference>
<feature type="domain" description="PAS" evidence="16">
    <location>
        <begin position="573"/>
        <end position="644"/>
    </location>
</feature>
<dbReference type="CDD" id="cd00130">
    <property type="entry name" value="PAS"/>
    <property type="match status" value="5"/>
</dbReference>
<dbReference type="InterPro" id="IPR000700">
    <property type="entry name" value="PAS-assoc_C"/>
</dbReference>
<evidence type="ECO:0000256" key="8">
    <source>
        <dbReference type="ARBA" id="ARBA00022692"/>
    </source>
</evidence>
<dbReference type="Pfam" id="PF13426">
    <property type="entry name" value="PAS_9"/>
    <property type="match status" value="2"/>
</dbReference>
<name>A0A419WRZ7_9EURY</name>
<keyword evidence="12" id="KW-1133">Transmembrane helix</keyword>
<dbReference type="InterPro" id="IPR052162">
    <property type="entry name" value="Sensor_kinase/Photoreceptor"/>
</dbReference>
<dbReference type="PROSITE" id="PS50112">
    <property type="entry name" value="PAS"/>
    <property type="match status" value="5"/>
</dbReference>
<evidence type="ECO:0000256" key="5">
    <source>
        <dbReference type="ARBA" id="ARBA00022519"/>
    </source>
</evidence>
<feature type="domain" description="PAC" evidence="17">
    <location>
        <begin position="765"/>
        <end position="817"/>
    </location>
</feature>
<dbReference type="EC" id="2.7.13.3" evidence="3"/>
<dbReference type="EMBL" id="RAPO01000001">
    <property type="protein sequence ID" value="RKD98168.1"/>
    <property type="molecule type" value="Genomic_DNA"/>
</dbReference>
<evidence type="ECO:0000259" key="16">
    <source>
        <dbReference type="PROSITE" id="PS50112"/>
    </source>
</evidence>
<dbReference type="PRINTS" id="PR00344">
    <property type="entry name" value="BCTRLSENSOR"/>
</dbReference>
<keyword evidence="14" id="KW-0175">Coiled coil</keyword>
<evidence type="ECO:0000256" key="6">
    <source>
        <dbReference type="ARBA" id="ARBA00022553"/>
    </source>
</evidence>
<dbReference type="InterPro" id="IPR029016">
    <property type="entry name" value="GAF-like_dom_sf"/>
</dbReference>
<dbReference type="InterPro" id="IPR035965">
    <property type="entry name" value="PAS-like_dom_sf"/>
</dbReference>
<dbReference type="CDD" id="cd00082">
    <property type="entry name" value="HisKA"/>
    <property type="match status" value="1"/>
</dbReference>
<dbReference type="PROSITE" id="PS50109">
    <property type="entry name" value="HIS_KIN"/>
    <property type="match status" value="1"/>
</dbReference>
<dbReference type="InterPro" id="IPR003661">
    <property type="entry name" value="HisK_dim/P_dom"/>
</dbReference>
<comment type="subcellular location">
    <subcellularLocation>
        <location evidence="2">Cell inner membrane</location>
        <topology evidence="2">Multi-pass membrane protein</topology>
    </subcellularLocation>
</comment>
<accession>A0A419WRZ7</accession>
<feature type="domain" description="PAS" evidence="16">
    <location>
        <begin position="447"/>
        <end position="485"/>
    </location>
</feature>
<keyword evidence="4" id="KW-1003">Cell membrane</keyword>
<evidence type="ECO:0000256" key="3">
    <source>
        <dbReference type="ARBA" id="ARBA00012438"/>
    </source>
</evidence>
<dbReference type="GO" id="GO:0005886">
    <property type="term" value="C:plasma membrane"/>
    <property type="evidence" value="ECO:0007669"/>
    <property type="project" value="UniProtKB-SubCell"/>
</dbReference>
<evidence type="ECO:0000256" key="7">
    <source>
        <dbReference type="ARBA" id="ARBA00022679"/>
    </source>
</evidence>
<evidence type="ECO:0000256" key="11">
    <source>
        <dbReference type="ARBA" id="ARBA00022777"/>
    </source>
</evidence>
<feature type="domain" description="PAS" evidence="16">
    <location>
        <begin position="691"/>
        <end position="764"/>
    </location>
</feature>
<feature type="domain" description="PAC" evidence="17">
    <location>
        <begin position="895"/>
        <end position="947"/>
    </location>
</feature>
<keyword evidence="5" id="KW-0997">Cell inner membrane</keyword>
<evidence type="ECO:0000313" key="18">
    <source>
        <dbReference type="EMBL" id="RKD98168.1"/>
    </source>
</evidence>
<keyword evidence="11" id="KW-0418">Kinase</keyword>
<keyword evidence="6" id="KW-0597">Phosphoprotein</keyword>
<evidence type="ECO:0000256" key="10">
    <source>
        <dbReference type="ARBA" id="ARBA00022741"/>
    </source>
</evidence>
<keyword evidence="13" id="KW-0472">Membrane</keyword>
<feature type="coiled-coil region" evidence="14">
    <location>
        <begin position="1185"/>
        <end position="1212"/>
    </location>
</feature>
<gene>
    <name evidence="18" type="ORF">ATJ93_1173</name>
</gene>
<dbReference type="SUPFAM" id="SSF47384">
    <property type="entry name" value="Homodimeric domain of signal transducing histidine kinase"/>
    <property type="match status" value="1"/>
</dbReference>
<feature type="domain" description="PAC" evidence="17">
    <location>
        <begin position="523"/>
        <end position="575"/>
    </location>
</feature>
<protein>
    <recommendedName>
        <fullName evidence="3">histidine kinase</fullName>
        <ecNumber evidence="3">2.7.13.3</ecNumber>
    </recommendedName>
</protein>
<sequence>MSERADATDSAFWGNADESAALQRYRTLVNAIDDGLYQLDADGCFVAANDVLLETTGYVREELIGEHVSVLLDGDDVTRIERAIDDRLAAVGETSDATAANDAVVGTFDLEIETAVGERVPVELRTSLLLEEESFQGTVGVARDISERKRRREWAETALESYETITSVLDEAAVGVFVLDESFDVAWADETVSRYFGLGRAETIGRDKRTLVEETIRDCVADGDTFAETVLATYDDNSYVEHFECRVTPGEGREERWLEHRSKPIESGRYAGGRVELYYDVTDQYRRAAQLERVNEAVSEWLAETSREAVAEQASQHLQDILQLETNAIYLLEDDGTLQPTSWTEDAEALLGELPTFEPADGIAWQVFETGEPAIYDNVTQAETVYNPATPIRSEIVLPLGDHGVALIGSEHEAAFDDEDVTLAKIVASNLAATFDRIRDERRLERERDLTDRILDAIPVGGIVLDTDGEVTRLNDRAAELFGVTDPASFALQDRPVYDETGDRLSPDEYPSERVLTTGDPEYERILRIERPEGDPRWLSVNTVPITDERGEIDRIVSAAEDVTAFKERERKLESELREVFGRVSDAFYAVDEDLRFTHVNDRAAELLGYDEDDLLGERIADLFPESDERRYIRERFETAMETQETIDLEHYSKILGVWIEATIYPSESGVSVYFRDITERKEIEQELRESEARFQTLAENVDEIVWMSTPDTKEMLYINPVYEDVWGRSRESLYDDPYSFLESVHPDDRDRVAEAYGSLPDSEYDEEFRVVRSDGSTRWVHAQGVPVRDEEDTPVRIVGIAADVTERRERERELREAKSQLEAATEAGAVGTWEWHVPEDRFVAGASFARTFDVDPEAAREGVSLERFVSSIHEADRDRVEDAIDEALETCGEYEAEYRVRNADGEWRWVVARGHVECDGDGNPITFPGALADITERKRAEQALEETKTQLETLIGVLPVGVVVAEADGSLVRANDVSKAIWGGNVFDADCIDDYEQFTGWWADTGTPVAPDEWTMARVLQGEEVTEPDVFEIEADGGERRTIAVRGMPVRNADGEVVRGVVTQSDITERREYRRRLETSERRHRTLVENFPDGAVALFDEDLEYTAVGGHYFDVVEADPDDRVGHHVSEVYPDDIVAEIEPAFHAALNGEESDFEVTYNDRHFRLHTVPVRDADGDIYAGMAVAQDVTERREYERKLEDSNERLEQFAYAVSHDLQEPLRMVSSYLSLLEDRYEDELDDDGREFIEFAVDGAERMRAMIDGLLEYSRVETRGDPLEPTDLNAVVDEVLDDLQFRIEETDADISVPELPHVEGDSNQLRQVFQNLLENAIEYSGDEPPSITLSVDQRSDDWVISVADEGIGIDPDDADRIFDVFERLHTQDEHAGTGIGLALCERIVDRHGGEIWVDSDPGEGSTFSFTLSDASNTE</sequence>
<dbReference type="Gene3D" id="3.30.565.10">
    <property type="entry name" value="Histidine kinase-like ATPase, C-terminal domain"/>
    <property type="match status" value="1"/>
</dbReference>
<dbReference type="PROSITE" id="PS50113">
    <property type="entry name" value="PAC"/>
    <property type="match status" value="5"/>
</dbReference>
<dbReference type="SMART" id="SM00086">
    <property type="entry name" value="PAC"/>
    <property type="match status" value="6"/>
</dbReference>
<dbReference type="Pfam" id="PF13185">
    <property type="entry name" value="GAF_2"/>
    <property type="match status" value="1"/>
</dbReference>
<dbReference type="Gene3D" id="2.10.70.100">
    <property type="match status" value="1"/>
</dbReference>
<comment type="catalytic activity">
    <reaction evidence="1">
        <text>ATP + protein L-histidine = ADP + protein N-phospho-L-histidine.</text>
        <dbReference type="EC" id="2.7.13.3"/>
    </reaction>
</comment>
<dbReference type="Pfam" id="PF00512">
    <property type="entry name" value="HisKA"/>
    <property type="match status" value="1"/>
</dbReference>
<dbReference type="SMART" id="SM00065">
    <property type="entry name" value="GAF"/>
    <property type="match status" value="1"/>
</dbReference>
<dbReference type="InterPro" id="IPR036097">
    <property type="entry name" value="HisK_dim/P_sf"/>
</dbReference>
<dbReference type="SUPFAM" id="SSF55781">
    <property type="entry name" value="GAF domain-like"/>
    <property type="match status" value="1"/>
</dbReference>
<keyword evidence="9" id="KW-0677">Repeat</keyword>
<dbReference type="SMART" id="SM00387">
    <property type="entry name" value="HATPase_c"/>
    <property type="match status" value="1"/>
</dbReference>
<evidence type="ECO:0000256" key="1">
    <source>
        <dbReference type="ARBA" id="ARBA00000085"/>
    </source>
</evidence>
<dbReference type="InterPro" id="IPR013655">
    <property type="entry name" value="PAS_fold_3"/>
</dbReference>
<dbReference type="NCBIfam" id="TIGR00229">
    <property type="entry name" value="sensory_box"/>
    <property type="match status" value="6"/>
</dbReference>
<feature type="domain" description="PAC" evidence="17">
    <location>
        <begin position="1025"/>
        <end position="1080"/>
    </location>
</feature>
<dbReference type="GO" id="GO:0000155">
    <property type="term" value="F:phosphorelay sensor kinase activity"/>
    <property type="evidence" value="ECO:0007669"/>
    <property type="project" value="InterPro"/>
</dbReference>
<dbReference type="Pfam" id="PF02518">
    <property type="entry name" value="HATPase_c"/>
    <property type="match status" value="1"/>
</dbReference>
<dbReference type="InterPro" id="IPR005467">
    <property type="entry name" value="His_kinase_dom"/>
</dbReference>